<dbReference type="KEGG" id="sesp:BN6_12820"/>
<dbReference type="STRING" id="1179773.BN6_12820"/>
<evidence type="ECO:0000256" key="1">
    <source>
        <dbReference type="ARBA" id="ARBA00012417"/>
    </source>
</evidence>
<evidence type="ECO:0000256" key="4">
    <source>
        <dbReference type="SAM" id="MobiDB-lite"/>
    </source>
</evidence>
<sequence length="556" mass="60097">MLAALVSHAENAGRVRLLSDTGVPEGPVVETTDLAATVAGLERTRPRWLWPATAEVYPDLLARGVRVERCLDLHHVESLLLAHQGRHREPRELGAALARLRGLPVPPDHGPRKRDTQPTLFEPEREPLPGAEDPLAAVLAVHAEQQRVVADLPHADRLRLLFAAESASALAAAEMTHAGLPWRADVHEDLLVELLGPRPAAGARPSRLAELADRITAAFGGRAVNPDHPPGIVRAFGREGIEIPSARAWVLKDVDHPAVAPLLEYKELARLWVAHGWSWLDQWVSDGRFRADYVVGGVVSGRWATRGGAALQIPRTLRRAVLADPGWQLVAADASQLEPRVLAALSGDRRLTEVSGDDDLYTNLAADAFDGDRGRAKIAMLSAMYGGTSGEAGPLLAVLRRRFPDAVGYVEAAATAGEQGRLVRSRLGRTSPPPSEAWHETTGNADEGEDAARQGRRAAREWGRFTRNFVVQASAADWTAALLGALRRRLQQSAPEAHLVFFQHDEVLVHSPVEMADVVCAEITAAGVEASRLVFGDTPVHFPINATPVNSYADAK</sequence>
<dbReference type="BioCyc" id="SESP1179773:BN6_RS06305-MONOMER"/>
<evidence type="ECO:0000256" key="3">
    <source>
        <dbReference type="ARBA" id="ARBA00049244"/>
    </source>
</evidence>
<evidence type="ECO:0000313" key="7">
    <source>
        <dbReference type="Proteomes" id="UP000006281"/>
    </source>
</evidence>
<keyword evidence="6" id="KW-0239">DNA-directed DNA polymerase</keyword>
<feature type="region of interest" description="Disordered" evidence="4">
    <location>
        <begin position="101"/>
        <end position="128"/>
    </location>
</feature>
<dbReference type="NCBIfam" id="NF011538">
    <property type="entry name" value="PRK14975.1-1"/>
    <property type="match status" value="1"/>
</dbReference>
<dbReference type="Gene3D" id="1.10.150.20">
    <property type="entry name" value="5' to 3' exonuclease, C-terminal subdomain"/>
    <property type="match status" value="1"/>
</dbReference>
<keyword evidence="6" id="KW-0548">Nucleotidyltransferase</keyword>
<dbReference type="InterPro" id="IPR001098">
    <property type="entry name" value="DNA-dir_DNA_pol_A_palm_dom"/>
</dbReference>
<dbReference type="SMART" id="SM00482">
    <property type="entry name" value="POLAc"/>
    <property type="match status" value="1"/>
</dbReference>
<dbReference type="GO" id="GO:0003677">
    <property type="term" value="F:DNA binding"/>
    <property type="evidence" value="ECO:0007669"/>
    <property type="project" value="InterPro"/>
</dbReference>
<dbReference type="GO" id="GO:0003887">
    <property type="term" value="F:DNA-directed DNA polymerase activity"/>
    <property type="evidence" value="ECO:0007669"/>
    <property type="project" value="UniProtKB-KW"/>
</dbReference>
<evidence type="ECO:0000313" key="6">
    <source>
        <dbReference type="EMBL" id="CCH28608.1"/>
    </source>
</evidence>
<dbReference type="AlphaFoldDB" id="K0JWR9"/>
<evidence type="ECO:0000259" key="5">
    <source>
        <dbReference type="SMART" id="SM00482"/>
    </source>
</evidence>
<comment type="catalytic activity">
    <reaction evidence="3">
        <text>DNA(n) + a 2'-deoxyribonucleoside 5'-triphosphate = DNA(n+1) + diphosphate</text>
        <dbReference type="Rhea" id="RHEA:22508"/>
        <dbReference type="Rhea" id="RHEA-COMP:17339"/>
        <dbReference type="Rhea" id="RHEA-COMP:17340"/>
        <dbReference type="ChEBI" id="CHEBI:33019"/>
        <dbReference type="ChEBI" id="CHEBI:61560"/>
        <dbReference type="ChEBI" id="CHEBI:173112"/>
        <dbReference type="EC" id="2.7.7.7"/>
    </reaction>
</comment>
<keyword evidence="7" id="KW-1185">Reference proteome</keyword>
<dbReference type="EMBL" id="HE804045">
    <property type="protein sequence ID" value="CCH28608.1"/>
    <property type="molecule type" value="Genomic_DNA"/>
</dbReference>
<dbReference type="PANTHER" id="PTHR10133">
    <property type="entry name" value="DNA POLYMERASE I"/>
    <property type="match status" value="1"/>
</dbReference>
<feature type="domain" description="DNA-directed DNA polymerase family A palm" evidence="5">
    <location>
        <begin position="314"/>
        <end position="515"/>
    </location>
</feature>
<dbReference type="PATRIC" id="fig|1179773.3.peg.1289"/>
<dbReference type="RefSeq" id="WP_015098721.1">
    <property type="nucleotide sequence ID" value="NC_019673.1"/>
</dbReference>
<dbReference type="Proteomes" id="UP000006281">
    <property type="component" value="Chromosome"/>
</dbReference>
<keyword evidence="2" id="KW-0235">DNA replication</keyword>
<dbReference type="InterPro" id="IPR002298">
    <property type="entry name" value="DNA_polymerase_A"/>
</dbReference>
<name>K0JWR9_SACES</name>
<dbReference type="GO" id="GO:0006261">
    <property type="term" value="P:DNA-templated DNA replication"/>
    <property type="evidence" value="ECO:0007669"/>
    <property type="project" value="InterPro"/>
</dbReference>
<dbReference type="Pfam" id="PF00476">
    <property type="entry name" value="DNA_pol_A"/>
    <property type="match status" value="1"/>
</dbReference>
<dbReference type="HOGENOM" id="CLU_035229_0_0_11"/>
<dbReference type="InterPro" id="IPR043502">
    <property type="entry name" value="DNA/RNA_pol_sf"/>
</dbReference>
<dbReference type="GO" id="GO:0006302">
    <property type="term" value="P:double-strand break repair"/>
    <property type="evidence" value="ECO:0007669"/>
    <property type="project" value="TreeGrafter"/>
</dbReference>
<dbReference type="CDD" id="cd06444">
    <property type="entry name" value="DNA_pol_A"/>
    <property type="match status" value="1"/>
</dbReference>
<accession>K0JWR9</accession>
<proteinExistence type="predicted"/>
<dbReference type="PRINTS" id="PR00868">
    <property type="entry name" value="DNAPOLI"/>
</dbReference>
<dbReference type="eggNOG" id="COG0749">
    <property type="taxonomic scope" value="Bacteria"/>
</dbReference>
<gene>
    <name evidence="6" type="ordered locus">BN6_12820</name>
</gene>
<dbReference type="EC" id="2.7.7.7" evidence="1"/>
<feature type="compositionally biased region" description="Basic and acidic residues" evidence="4">
    <location>
        <begin position="109"/>
        <end position="127"/>
    </location>
</feature>
<evidence type="ECO:0000256" key="2">
    <source>
        <dbReference type="ARBA" id="ARBA00022705"/>
    </source>
</evidence>
<feature type="region of interest" description="Disordered" evidence="4">
    <location>
        <begin position="425"/>
        <end position="456"/>
    </location>
</feature>
<dbReference type="Gene3D" id="3.30.70.370">
    <property type="match status" value="1"/>
</dbReference>
<dbReference type="SUPFAM" id="SSF56672">
    <property type="entry name" value="DNA/RNA polymerases"/>
    <property type="match status" value="1"/>
</dbReference>
<protein>
    <recommendedName>
        <fullName evidence="1">DNA-directed DNA polymerase</fullName>
        <ecNumber evidence="1">2.7.7.7</ecNumber>
    </recommendedName>
</protein>
<dbReference type="OrthoDB" id="4414061at2"/>
<dbReference type="PANTHER" id="PTHR10133:SF27">
    <property type="entry name" value="DNA POLYMERASE NU"/>
    <property type="match status" value="1"/>
</dbReference>
<reference evidence="6 7" key="1">
    <citation type="journal article" date="2012" name="BMC Genomics">
        <title>Complete genome sequence of Saccharothrix espanaensis DSM 44229T and comparison to the other completely sequenced Pseudonocardiaceae.</title>
        <authorList>
            <person name="Strobel T."/>
            <person name="Al-Dilaimi A."/>
            <person name="Blom J."/>
            <person name="Gessner A."/>
            <person name="Kalinowski J."/>
            <person name="Luzhetska M."/>
            <person name="Puhler A."/>
            <person name="Szczepanowski R."/>
            <person name="Bechthold A."/>
            <person name="Ruckert C."/>
        </authorList>
    </citation>
    <scope>NUCLEOTIDE SEQUENCE [LARGE SCALE GENOMIC DNA]</scope>
    <source>
        <strain evidence="7">ATCC 51144 / DSM 44229 / JCM 9112 / NBRC 15066 / NRRL 15764</strain>
    </source>
</reference>
<keyword evidence="6" id="KW-0808">Transferase</keyword>
<organism evidence="6 7">
    <name type="scientific">Saccharothrix espanaensis (strain ATCC 51144 / DSM 44229 / JCM 9112 / NBRC 15066 / NRRL 15764)</name>
    <dbReference type="NCBI Taxonomy" id="1179773"/>
    <lineage>
        <taxon>Bacteria</taxon>
        <taxon>Bacillati</taxon>
        <taxon>Actinomycetota</taxon>
        <taxon>Actinomycetes</taxon>
        <taxon>Pseudonocardiales</taxon>
        <taxon>Pseudonocardiaceae</taxon>
        <taxon>Saccharothrix</taxon>
    </lineage>
</organism>